<dbReference type="InterPro" id="IPR012337">
    <property type="entry name" value="RNaseH-like_sf"/>
</dbReference>
<dbReference type="Pfam" id="PF03564">
    <property type="entry name" value="DUF1759"/>
    <property type="match status" value="1"/>
</dbReference>
<evidence type="ECO:0000313" key="3">
    <source>
        <dbReference type="Proteomes" id="UP000478052"/>
    </source>
</evidence>
<protein>
    <submittedName>
        <fullName evidence="2">Integrase catalytic domain-containing protein</fullName>
    </submittedName>
</protein>
<gene>
    <name evidence="2" type="ORF">FWK35_00038771</name>
</gene>
<dbReference type="InterPro" id="IPR005312">
    <property type="entry name" value="DUF1759"/>
</dbReference>
<dbReference type="Pfam" id="PF17921">
    <property type="entry name" value="Integrase_H2C2"/>
    <property type="match status" value="1"/>
</dbReference>
<dbReference type="InterPro" id="IPR008042">
    <property type="entry name" value="Retrotrans_Pao"/>
</dbReference>
<dbReference type="OrthoDB" id="6580640at2759"/>
<dbReference type="PANTHER" id="PTHR47331:SF1">
    <property type="entry name" value="GAG-LIKE PROTEIN"/>
    <property type="match status" value="1"/>
</dbReference>
<comment type="caution">
    <text evidence="2">The sequence shown here is derived from an EMBL/GenBank/DDBJ whole genome shotgun (WGS) entry which is preliminary data.</text>
</comment>
<dbReference type="Gene3D" id="3.10.10.10">
    <property type="entry name" value="HIV Type 1 Reverse Transcriptase, subunit A, domain 1"/>
    <property type="match status" value="1"/>
</dbReference>
<dbReference type="InterPro" id="IPR041588">
    <property type="entry name" value="Integrase_H2C2"/>
</dbReference>
<dbReference type="PANTHER" id="PTHR47331">
    <property type="entry name" value="PHD-TYPE DOMAIN-CONTAINING PROTEIN"/>
    <property type="match status" value="1"/>
</dbReference>
<sequence>RDRLNKIYINNTSDLKALDTSVTIVTLSVIMSPDASITYVDAKARVVRSIAKITSFIGAAGDFKADKHNPGKRAKICTMLLELNEIRQTTEDDIQVMENSVGKRLAPVEVVDNSISLKLSAEFDNLYYELAAFADVYNLSLSPIIETSNSRSAPNQSSIFGHLSNYQLPKRKFPTFSGLITEWQGFEDLFTSILSHAPDLPDVERFEYLKTSLEGEALSLIAHLPLTSANYTKAWEVLRSRYGNKRDLARIHLDALLSPHTVKSNDALSIKTLITSIQEHTAALDNLDFITRQWSPILVHIFENHLDYDLRARWEITVGDRHQPSTNDFLEFLRSHVRSAEARAGQYTSTLPSLTSQQKNPQKVFCSKPRHANGPKILAATTSAFTAITCPLCTKPHMVRKCPSFISKSPNERFQLAKTHRLCINCLGSGHSAASCISKFKCTTCDRSHHSLLHFNSKDISTSSTAVLMASETEAGPSAKSMIVRGQPQKTVLLSTVLLDVVAADGTRHSVRALVDSGAQASFITEQIACVLMLKRTPSTVAITTFASSASSPVRGQTTITVLPRGQNAPSFCVDAFIVPQITGPTPQTPIMPGQWNHITNLPLADPLYHRPQSIDILLGADILPMLFLNGKAAGKPGEPIALETVFGWILMGPVEHRSQPMVSAMFLTVSESLDLSLRRFWELEELPSVRHLSPDENAAEEHYKMTTTRLSSGRFMVSLPFRKASPLLGDSKTVAVRRFQTLEHRLNHDQTLQRQYADFMQDYLDAGHMELVPPEQIANVFHYYIPHHCVLRPDSSTTKLRVVFNASARTSAGYSLNESMYTGPKLQPDIQVVLLRARLWKYVFMTDIKQMYRQIMVRPADRDYLRILWRFSTDTPVQEYRLCTVTYGTSAAPYQALRTLQELAIVDGKLFPIAASILLNDTFVDDILTGANTEHDALEYQSQLIALCSLAKFELRKWASNNCNILQAVPTESQAMSPALLYNDTDEFDLKILGLKWDPRADVFSFNTKPSSNVPTKRTVLSDIARVFDPLGLLSPITFWTKHVMQQLWTAGIAWDDKIPTDIAILWARYQSELQLIESISIPRRLTYDNPINVQLHAFSDSSEKGYAAAVYLRTQTTMSVHCHLVTGKSKVAPLKRSTIPRLELCGAVLAAKLLRFVVDTYSNSLKIDTLHAWTDSTTALAWIQSSPHRWATFVANRTSQIHELTSPDIWHHVPTQYNPVDCASRGLFPSELVAHPLWWTGPAFLLEPSETWPSVVPLSDKTDDHVSTEARKCTVLLTTTSCSLSDVLHRFSSLDKVLHIVAYCLRLSKSRPTKPYTHLVTASELARALSALVFYVQQTSYSAEISSLKRGLRCPPAIRKLDPFIDEHGLLRVGGRLTNADLPYAHKHPLLLPCHHRLTVLLIDHHHHRLKHPGSIALQAYLQREFWIPSARQLIRSRIRLCISCFRTRPRSVQPKMANLPRYRVQQVKPFEITGVDYAGPVTLKEPRGRRPASKLSYICLFVCTTTKAIHLELSSDLSTECFLMAFTRFSARRGPIKEMHSDCGTNFIGASRLMDSLHEFTHSPVFQDSIHRHLAKHNITWHFNPPASPHFGGLWEAG</sequence>
<dbReference type="SUPFAM" id="SSF53098">
    <property type="entry name" value="Ribonuclease H-like"/>
    <property type="match status" value="1"/>
</dbReference>
<dbReference type="CDD" id="cd01644">
    <property type="entry name" value="RT_pepA17"/>
    <property type="match status" value="1"/>
</dbReference>
<dbReference type="Proteomes" id="UP000478052">
    <property type="component" value="Unassembled WGS sequence"/>
</dbReference>
<keyword evidence="3" id="KW-1185">Reference proteome</keyword>
<evidence type="ECO:0000313" key="2">
    <source>
        <dbReference type="EMBL" id="KAF0717613.1"/>
    </source>
</evidence>
<dbReference type="InterPro" id="IPR036397">
    <property type="entry name" value="RNaseH_sf"/>
</dbReference>
<accession>A0A6G0W2A9</accession>
<dbReference type="GO" id="GO:0003676">
    <property type="term" value="F:nucleic acid binding"/>
    <property type="evidence" value="ECO:0007669"/>
    <property type="project" value="InterPro"/>
</dbReference>
<dbReference type="CDD" id="cd00303">
    <property type="entry name" value="retropepsin_like"/>
    <property type="match status" value="1"/>
</dbReference>
<dbReference type="SUPFAM" id="SSF56672">
    <property type="entry name" value="DNA/RNA polymerases"/>
    <property type="match status" value="1"/>
</dbReference>
<dbReference type="GO" id="GO:0071897">
    <property type="term" value="P:DNA biosynthetic process"/>
    <property type="evidence" value="ECO:0007669"/>
    <property type="project" value="UniProtKB-ARBA"/>
</dbReference>
<dbReference type="Gene3D" id="3.30.70.270">
    <property type="match status" value="1"/>
</dbReference>
<dbReference type="Gene3D" id="2.40.70.10">
    <property type="entry name" value="Acid Proteases"/>
    <property type="match status" value="1"/>
</dbReference>
<feature type="non-terminal residue" evidence="2">
    <location>
        <position position="1601"/>
    </location>
</feature>
<proteinExistence type="predicted"/>
<dbReference type="GO" id="GO:0042575">
    <property type="term" value="C:DNA polymerase complex"/>
    <property type="evidence" value="ECO:0007669"/>
    <property type="project" value="UniProtKB-ARBA"/>
</dbReference>
<dbReference type="Pfam" id="PF05380">
    <property type="entry name" value="Peptidase_A17"/>
    <property type="match status" value="1"/>
</dbReference>
<dbReference type="Gene3D" id="3.30.420.10">
    <property type="entry name" value="Ribonuclease H-like superfamily/Ribonuclease H"/>
    <property type="match status" value="1"/>
</dbReference>
<dbReference type="EMBL" id="VUJU01009787">
    <property type="protein sequence ID" value="KAF0717613.1"/>
    <property type="molecule type" value="Genomic_DNA"/>
</dbReference>
<reference evidence="2 3" key="1">
    <citation type="submission" date="2019-08" db="EMBL/GenBank/DDBJ databases">
        <title>Whole genome of Aphis craccivora.</title>
        <authorList>
            <person name="Voronova N.V."/>
            <person name="Shulinski R.S."/>
            <person name="Bandarenka Y.V."/>
            <person name="Zhorov D.G."/>
            <person name="Warner D."/>
        </authorList>
    </citation>
    <scope>NUCLEOTIDE SEQUENCE [LARGE SCALE GENOMIC DNA]</scope>
    <source>
        <strain evidence="2">180601</strain>
        <tissue evidence="2">Whole Body</tissue>
    </source>
</reference>
<dbReference type="InterPro" id="IPR043128">
    <property type="entry name" value="Rev_trsase/Diguanyl_cyclase"/>
</dbReference>
<evidence type="ECO:0000259" key="1">
    <source>
        <dbReference type="Pfam" id="PF17921"/>
    </source>
</evidence>
<organism evidence="2 3">
    <name type="scientific">Aphis craccivora</name>
    <name type="common">Cowpea aphid</name>
    <dbReference type="NCBI Taxonomy" id="307492"/>
    <lineage>
        <taxon>Eukaryota</taxon>
        <taxon>Metazoa</taxon>
        <taxon>Ecdysozoa</taxon>
        <taxon>Arthropoda</taxon>
        <taxon>Hexapoda</taxon>
        <taxon>Insecta</taxon>
        <taxon>Pterygota</taxon>
        <taxon>Neoptera</taxon>
        <taxon>Paraneoptera</taxon>
        <taxon>Hemiptera</taxon>
        <taxon>Sternorrhyncha</taxon>
        <taxon>Aphidomorpha</taxon>
        <taxon>Aphidoidea</taxon>
        <taxon>Aphididae</taxon>
        <taxon>Aphidini</taxon>
        <taxon>Aphis</taxon>
        <taxon>Aphis</taxon>
    </lineage>
</organism>
<dbReference type="InterPro" id="IPR021109">
    <property type="entry name" value="Peptidase_aspartic_dom_sf"/>
</dbReference>
<feature type="domain" description="Integrase zinc-binding" evidence="1">
    <location>
        <begin position="1399"/>
        <end position="1453"/>
    </location>
</feature>
<feature type="non-terminal residue" evidence="2">
    <location>
        <position position="1"/>
    </location>
</feature>
<dbReference type="InterPro" id="IPR043502">
    <property type="entry name" value="DNA/RNA_pol_sf"/>
</dbReference>
<name>A0A6G0W2A9_APHCR</name>